<comment type="caution">
    <text evidence="1">The sequence shown here is derived from an EMBL/GenBank/DDBJ whole genome shotgun (WGS) entry which is preliminary data.</text>
</comment>
<keyword evidence="2" id="KW-1185">Reference proteome</keyword>
<accession>A0ACC1Q6W1</accession>
<proteinExistence type="predicted"/>
<dbReference type="Proteomes" id="UP001144978">
    <property type="component" value="Unassembled WGS sequence"/>
</dbReference>
<sequence>MWRQSVFSARACSSSSVRTGTRSEDSKANATLAPLWAYDLRAVSLTLLRGPSRLYIGWHSGARPQALVILLNKITRALLPLCPSLIAHYKTGNRRRLPPGPTPLPLIGNVLDMPTKNLGPSFRALSAKYGDIVYLEVLGQPMVILGSYKAVYELLELKSAISSDRAPSPMADLTGFMWDFTLEGYTPRWRTQRRAFHQLFYPNASKNYRPTQLRQTHRLLQKLVAAPADLTRHLQYYFGATIMGVVYGLEIAEDDDKYLKIARKAMDIFIEFMVPGRYLVESLHMLRYVPSWFPGAGFKRKAAVWKNDVLALRDVPFDAAMENMANGTGRPCIVSSLLEEQANLDSASAKEHEEMSRDISALAYITGADTTFSDIVAFFLAMTIYPDVQRKAQAELDAVVGPGRLPTFEDRESLPYVNALIKECLRWHVVVTLGIPHRTIADDTCNGYFIPKGTVIVTNAWGISRDPEEYPDPEEFKPERFLDPNTRDPMSYVFGNGRRICAGRHFADASLFIIIASVLHALNIEPPLDEHGKPVHVEPKVTTDMLLSYPEPFKCRITPRSIQAEGLINAEIPYADE</sequence>
<organism evidence="1 2">
    <name type="scientific">Trametes sanguinea</name>
    <dbReference type="NCBI Taxonomy" id="158606"/>
    <lineage>
        <taxon>Eukaryota</taxon>
        <taxon>Fungi</taxon>
        <taxon>Dikarya</taxon>
        <taxon>Basidiomycota</taxon>
        <taxon>Agaricomycotina</taxon>
        <taxon>Agaricomycetes</taxon>
        <taxon>Polyporales</taxon>
        <taxon>Polyporaceae</taxon>
        <taxon>Trametes</taxon>
    </lineage>
</organism>
<evidence type="ECO:0000313" key="1">
    <source>
        <dbReference type="EMBL" id="KAJ3010082.1"/>
    </source>
</evidence>
<dbReference type="EMBL" id="JANSHE010000498">
    <property type="protein sequence ID" value="KAJ3010082.1"/>
    <property type="molecule type" value="Genomic_DNA"/>
</dbReference>
<evidence type="ECO:0000313" key="2">
    <source>
        <dbReference type="Proteomes" id="UP001144978"/>
    </source>
</evidence>
<gene>
    <name evidence="1" type="ORF">NUW54_g2595</name>
</gene>
<protein>
    <submittedName>
        <fullName evidence="1">Uncharacterized protein</fullName>
    </submittedName>
</protein>
<name>A0ACC1Q6W1_9APHY</name>
<reference evidence="1" key="1">
    <citation type="submission" date="2022-08" db="EMBL/GenBank/DDBJ databases">
        <title>Genome Sequence of Pycnoporus sanguineus.</title>
        <authorList>
            <person name="Buettner E."/>
        </authorList>
    </citation>
    <scope>NUCLEOTIDE SEQUENCE</scope>
    <source>
        <strain evidence="1">CG-C14</strain>
    </source>
</reference>